<keyword evidence="2" id="KW-1185">Reference proteome</keyword>
<evidence type="ECO:0000313" key="2">
    <source>
        <dbReference type="Proteomes" id="UP000315471"/>
    </source>
</evidence>
<dbReference type="EMBL" id="SJPY01000002">
    <property type="protein sequence ID" value="TWU43936.1"/>
    <property type="molecule type" value="Genomic_DNA"/>
</dbReference>
<name>A0A5C6E8Z2_9BACT</name>
<accession>A0A5C6E8Z2</accession>
<sequence length="34" mass="3807">MQKGNLQNAKGKTRGLESIVQIAMFKLPFAILYP</sequence>
<comment type="caution">
    <text evidence="1">The sequence shown here is derived from an EMBL/GenBank/DDBJ whole genome shotgun (WGS) entry which is preliminary data.</text>
</comment>
<dbReference type="AlphaFoldDB" id="A0A5C6E8Z2"/>
<protein>
    <submittedName>
        <fullName evidence="1">Uncharacterized protein</fullName>
    </submittedName>
</protein>
<reference evidence="1 2" key="1">
    <citation type="submission" date="2019-02" db="EMBL/GenBank/DDBJ databases">
        <title>Deep-cultivation of Planctomycetes and their phenomic and genomic characterization uncovers novel biology.</title>
        <authorList>
            <person name="Wiegand S."/>
            <person name="Jogler M."/>
            <person name="Boedeker C."/>
            <person name="Pinto D."/>
            <person name="Vollmers J."/>
            <person name="Rivas-Marin E."/>
            <person name="Kohn T."/>
            <person name="Peeters S.H."/>
            <person name="Heuer A."/>
            <person name="Rast P."/>
            <person name="Oberbeckmann S."/>
            <person name="Bunk B."/>
            <person name="Jeske O."/>
            <person name="Meyerdierks A."/>
            <person name="Storesund J.E."/>
            <person name="Kallscheuer N."/>
            <person name="Luecker S."/>
            <person name="Lage O.M."/>
            <person name="Pohl T."/>
            <person name="Merkel B.J."/>
            <person name="Hornburger P."/>
            <person name="Mueller R.-W."/>
            <person name="Bruemmer F."/>
            <person name="Labrenz M."/>
            <person name="Spormann A.M."/>
            <person name="Op Den Camp H."/>
            <person name="Overmann J."/>
            <person name="Amann R."/>
            <person name="Jetten M.S.M."/>
            <person name="Mascher T."/>
            <person name="Medema M.H."/>
            <person name="Devos D.P."/>
            <person name="Kaster A.-K."/>
            <person name="Ovreas L."/>
            <person name="Rohde M."/>
            <person name="Galperin M.Y."/>
            <person name="Jogler C."/>
        </authorList>
    </citation>
    <scope>NUCLEOTIDE SEQUENCE [LARGE SCALE GENOMIC DNA]</scope>
    <source>
        <strain evidence="1 2">Q31b</strain>
    </source>
</reference>
<organism evidence="1 2">
    <name type="scientific">Novipirellula aureliae</name>
    <dbReference type="NCBI Taxonomy" id="2527966"/>
    <lineage>
        <taxon>Bacteria</taxon>
        <taxon>Pseudomonadati</taxon>
        <taxon>Planctomycetota</taxon>
        <taxon>Planctomycetia</taxon>
        <taxon>Pirellulales</taxon>
        <taxon>Pirellulaceae</taxon>
        <taxon>Novipirellula</taxon>
    </lineage>
</organism>
<gene>
    <name evidence="1" type="ORF">Q31b_14680</name>
</gene>
<evidence type="ECO:0000313" key="1">
    <source>
        <dbReference type="EMBL" id="TWU43936.1"/>
    </source>
</evidence>
<proteinExistence type="predicted"/>
<dbReference type="Proteomes" id="UP000315471">
    <property type="component" value="Unassembled WGS sequence"/>
</dbReference>